<dbReference type="RefSeq" id="WP_181473039.1">
    <property type="nucleotide sequence ID" value="NZ_JACEFG010000003.1"/>
</dbReference>
<gene>
    <name evidence="1" type="ORF">H0266_13935</name>
</gene>
<dbReference type="AlphaFoldDB" id="A0A838CV20"/>
<dbReference type="EMBL" id="JACEFG010000003">
    <property type="protein sequence ID" value="MBA2175992.1"/>
    <property type="molecule type" value="Genomic_DNA"/>
</dbReference>
<evidence type="ECO:0000313" key="1">
    <source>
        <dbReference type="EMBL" id="MBA2175992.1"/>
    </source>
</evidence>
<comment type="caution">
    <text evidence="1">The sequence shown here is derived from an EMBL/GenBank/DDBJ whole genome shotgun (WGS) entry which is preliminary data.</text>
</comment>
<reference evidence="1 2" key="1">
    <citation type="journal article" date="2004" name="Extremophiles">
        <title>Halobacillus locisalis sp. nov., a halophilic bacterium isolated from a marine solar saltern of the Yellow Sea in Korea.</title>
        <authorList>
            <person name="Yoon J.H."/>
            <person name="Kang K.H."/>
            <person name="Oh T.K."/>
            <person name="Park Y.H."/>
        </authorList>
    </citation>
    <scope>NUCLEOTIDE SEQUENCE [LARGE SCALE GENOMIC DNA]</scope>
    <source>
        <strain evidence="1 2">KCTC 3788</strain>
    </source>
</reference>
<evidence type="ECO:0000313" key="2">
    <source>
        <dbReference type="Proteomes" id="UP000571017"/>
    </source>
</evidence>
<organism evidence="1 2">
    <name type="scientific">Halobacillus locisalis</name>
    <dbReference type="NCBI Taxonomy" id="220753"/>
    <lineage>
        <taxon>Bacteria</taxon>
        <taxon>Bacillati</taxon>
        <taxon>Bacillota</taxon>
        <taxon>Bacilli</taxon>
        <taxon>Bacillales</taxon>
        <taxon>Bacillaceae</taxon>
        <taxon>Halobacillus</taxon>
    </lineage>
</organism>
<protein>
    <recommendedName>
        <fullName evidence="3">HNH endonuclease</fullName>
    </recommendedName>
</protein>
<dbReference type="Proteomes" id="UP000571017">
    <property type="component" value="Unassembled WGS sequence"/>
</dbReference>
<accession>A0A838CV20</accession>
<name>A0A838CV20_9BACI</name>
<proteinExistence type="predicted"/>
<sequence length="185" mass="22274">MDEFRLTIEIGKPSYAQYNTVREAIPRSLWNAVRNHVHERSGHMCEICGKHDPDNLHAHEVWDYDEEAFLLILKEIQSLCKSCHDLKHFHHAVLRIKDRKVRDRVMRKLKRHFMRVNDCTEKEFTRHYYNQLAKSEVEPDARSMEDLLEMNALRERQAFLMRQQWRFVVADQVPFADEIRSQLES</sequence>
<evidence type="ECO:0008006" key="3">
    <source>
        <dbReference type="Google" id="ProtNLM"/>
    </source>
</evidence>
<keyword evidence="2" id="KW-1185">Reference proteome</keyword>